<reference evidence="3" key="1">
    <citation type="journal article" date="2023" name="Commun. Biol.">
        <title>Genome analysis of Parmales, the sister group of diatoms, reveals the evolutionary specialization of diatoms from phago-mixotrophs to photoautotrophs.</title>
        <authorList>
            <person name="Ban H."/>
            <person name="Sato S."/>
            <person name="Yoshikawa S."/>
            <person name="Yamada K."/>
            <person name="Nakamura Y."/>
            <person name="Ichinomiya M."/>
            <person name="Sato N."/>
            <person name="Blanc-Mathieu R."/>
            <person name="Endo H."/>
            <person name="Kuwata A."/>
            <person name="Ogata H."/>
        </authorList>
    </citation>
    <scope>NUCLEOTIDE SEQUENCE [LARGE SCALE GENOMIC DNA]</scope>
    <source>
        <strain evidence="3">NIES 3701</strain>
    </source>
</reference>
<feature type="compositionally biased region" description="Basic and acidic residues" evidence="1">
    <location>
        <begin position="149"/>
        <end position="158"/>
    </location>
</feature>
<feature type="region of interest" description="Disordered" evidence="1">
    <location>
        <begin position="89"/>
        <end position="434"/>
    </location>
</feature>
<feature type="compositionally biased region" description="Basic and acidic residues" evidence="1">
    <location>
        <begin position="420"/>
        <end position="434"/>
    </location>
</feature>
<proteinExistence type="predicted"/>
<dbReference type="Proteomes" id="UP001165085">
    <property type="component" value="Unassembled WGS sequence"/>
</dbReference>
<evidence type="ECO:0000313" key="3">
    <source>
        <dbReference type="Proteomes" id="UP001165085"/>
    </source>
</evidence>
<protein>
    <submittedName>
        <fullName evidence="2">Uncharacterized protein</fullName>
    </submittedName>
</protein>
<keyword evidence="3" id="KW-1185">Reference proteome</keyword>
<feature type="compositionally biased region" description="Acidic residues" evidence="1">
    <location>
        <begin position="284"/>
        <end position="295"/>
    </location>
</feature>
<name>A0A9W7AXD6_9STRA</name>
<dbReference type="OrthoDB" id="10664406at2759"/>
<dbReference type="EMBL" id="BRXY01000237">
    <property type="protein sequence ID" value="GMH79739.1"/>
    <property type="molecule type" value="Genomic_DNA"/>
</dbReference>
<sequence length="434" mass="47502">MADISPFNAANVIKSLRAGGASRRSISSALGAAASKQKQPTAPDPRASLEKLNLALAASKREEESKKAARARIAGGDDRFDDAELEFYRKMMEEGGGQSPRVNSIEADEGKEEERKSRKERKAAEKKHAKKTIPKNLSATQKAALAARARRDKELGIKDDDDDDSDSSWSDYSDGDDLNFASRRVEKSKVKVAADTAENDANYENITDNINDNAYDDDNDDDYYSRLPQQQLHQQGRQQQISAAQVSDSESDDLDDLFGDDMSSGGDDNAIGVHDSISGGGYGESDDEDDMDNEMMESLKEFGLLESKTPSPPKDDGPSTFSIDDDEVKRIYASRLQSASSTPLNSTSTLTSPPPSSSKQLDFSKSLPSPKKPSAPLPKSPNPNPPPKTSNPQTSDFTFQHKPGQRLRLTRKSSLTRSSKTSEYKAKEPTKFKF</sequence>
<feature type="compositionally biased region" description="Low complexity" evidence="1">
    <location>
        <begin position="229"/>
        <end position="248"/>
    </location>
</feature>
<feature type="compositionally biased region" description="Low complexity" evidence="1">
    <location>
        <begin position="18"/>
        <end position="35"/>
    </location>
</feature>
<feature type="compositionally biased region" description="Acidic residues" evidence="1">
    <location>
        <begin position="249"/>
        <end position="259"/>
    </location>
</feature>
<evidence type="ECO:0000256" key="1">
    <source>
        <dbReference type="SAM" id="MobiDB-lite"/>
    </source>
</evidence>
<feature type="compositionally biased region" description="Pro residues" evidence="1">
    <location>
        <begin position="370"/>
        <end position="389"/>
    </location>
</feature>
<comment type="caution">
    <text evidence="2">The sequence shown here is derived from an EMBL/GenBank/DDBJ whole genome shotgun (WGS) entry which is preliminary data.</text>
</comment>
<feature type="compositionally biased region" description="Basic residues" evidence="1">
    <location>
        <begin position="118"/>
        <end position="133"/>
    </location>
</feature>
<evidence type="ECO:0000313" key="2">
    <source>
        <dbReference type="EMBL" id="GMH79739.1"/>
    </source>
</evidence>
<feature type="region of interest" description="Disordered" evidence="1">
    <location>
        <begin position="18"/>
        <end position="48"/>
    </location>
</feature>
<gene>
    <name evidence="2" type="ORF">TrST_g5351</name>
</gene>
<dbReference type="AlphaFoldDB" id="A0A9W7AXD6"/>
<accession>A0A9W7AXD6</accession>
<feature type="compositionally biased region" description="Low complexity" evidence="1">
    <location>
        <begin position="338"/>
        <end position="351"/>
    </location>
</feature>
<organism evidence="2 3">
    <name type="scientific">Triparma strigata</name>
    <dbReference type="NCBI Taxonomy" id="1606541"/>
    <lineage>
        <taxon>Eukaryota</taxon>
        <taxon>Sar</taxon>
        <taxon>Stramenopiles</taxon>
        <taxon>Ochrophyta</taxon>
        <taxon>Bolidophyceae</taxon>
        <taxon>Parmales</taxon>
        <taxon>Triparmaceae</taxon>
        <taxon>Triparma</taxon>
    </lineage>
</organism>